<feature type="transmembrane region" description="Helical" evidence="5">
    <location>
        <begin position="416"/>
        <end position="438"/>
    </location>
</feature>
<feature type="transmembrane region" description="Helical" evidence="5">
    <location>
        <begin position="444"/>
        <end position="466"/>
    </location>
</feature>
<dbReference type="AlphaFoldDB" id="A0A9P7YX32"/>
<dbReference type="GO" id="GO:0022857">
    <property type="term" value="F:transmembrane transporter activity"/>
    <property type="evidence" value="ECO:0007669"/>
    <property type="project" value="InterPro"/>
</dbReference>
<dbReference type="Pfam" id="PF07690">
    <property type="entry name" value="MFS_1"/>
    <property type="match status" value="1"/>
</dbReference>
<feature type="transmembrane region" description="Helical" evidence="5">
    <location>
        <begin position="144"/>
        <end position="164"/>
    </location>
</feature>
<evidence type="ECO:0000313" key="7">
    <source>
        <dbReference type="EMBL" id="KAG9240845.1"/>
    </source>
</evidence>
<dbReference type="InterPro" id="IPR020846">
    <property type="entry name" value="MFS_dom"/>
</dbReference>
<evidence type="ECO:0000256" key="5">
    <source>
        <dbReference type="SAM" id="Phobius"/>
    </source>
</evidence>
<dbReference type="PANTHER" id="PTHR23502:SF2">
    <property type="entry name" value="TRANSPORTER, PUTATIVE (AFU_ORTHOLOGUE AFUA_2G08910)-RELATED"/>
    <property type="match status" value="1"/>
</dbReference>
<dbReference type="SUPFAM" id="SSF103473">
    <property type="entry name" value="MFS general substrate transporter"/>
    <property type="match status" value="1"/>
</dbReference>
<proteinExistence type="predicted"/>
<dbReference type="EMBL" id="MU254330">
    <property type="protein sequence ID" value="KAG9240845.1"/>
    <property type="molecule type" value="Genomic_DNA"/>
</dbReference>
<feature type="transmembrane region" description="Helical" evidence="5">
    <location>
        <begin position="52"/>
        <end position="78"/>
    </location>
</feature>
<dbReference type="InterPro" id="IPR011701">
    <property type="entry name" value="MFS"/>
</dbReference>
<feature type="transmembrane region" description="Helical" evidence="5">
    <location>
        <begin position="90"/>
        <end position="107"/>
    </location>
</feature>
<keyword evidence="4 5" id="KW-0472">Membrane</keyword>
<evidence type="ECO:0000256" key="2">
    <source>
        <dbReference type="ARBA" id="ARBA00022692"/>
    </source>
</evidence>
<feature type="transmembrane region" description="Helical" evidence="5">
    <location>
        <begin position="206"/>
        <end position="226"/>
    </location>
</feature>
<evidence type="ECO:0000259" key="6">
    <source>
        <dbReference type="PROSITE" id="PS50850"/>
    </source>
</evidence>
<feature type="transmembrane region" description="Helical" evidence="5">
    <location>
        <begin position="351"/>
        <end position="372"/>
    </location>
</feature>
<evidence type="ECO:0000313" key="8">
    <source>
        <dbReference type="Proteomes" id="UP000887226"/>
    </source>
</evidence>
<dbReference type="Gene3D" id="1.20.1250.20">
    <property type="entry name" value="MFS general substrate transporter like domains"/>
    <property type="match status" value="1"/>
</dbReference>
<sequence>MSTTDAARDVEYSNGKFEGGVLKERNGILLIPQPSDDPDDPLNWPTWKKHSALAAVSFGSFICYVTATIIASGILAIAEDLEVTKEEATYVLTTPVIVYAVGPLFWVAASHFLGRRPMLIFGSLISMVCCFGCAASHTYSGVLIARYFQALGAAGPLALGPASIKDMYFRHELGKMVGINTIFLVISPFSGGIIGGPIMENLGWRASQWISGGFMGLAMILMILLVPETIYLREEDSTTSTKFGFRTPSRKHQHSFWFVLTRPIVMFAYPAVLLPCLWFGIAYMPHVGITSNLSLILESAPFNFTITQAGLSFFSGLIGAFTGEIFAGPVMDFLVVRSSRAGKQWAPELRYRAIWLGLIMMPLGLIMFGTTIEFTEAWIAPLIGNGVYIFGVEIMTTVVQTYILDCYPEQAMESTLVLNFFRNILSFIPPFFLTSWIAESGGSLPFGIFALLGVVSFIPLVLPLIFKGPAIRAWSGAPDWGKTT</sequence>
<dbReference type="PROSITE" id="PS50850">
    <property type="entry name" value="MFS"/>
    <property type="match status" value="1"/>
</dbReference>
<dbReference type="OrthoDB" id="2533084at2759"/>
<feature type="transmembrane region" description="Helical" evidence="5">
    <location>
        <begin position="378"/>
        <end position="404"/>
    </location>
</feature>
<dbReference type="InterPro" id="IPR036259">
    <property type="entry name" value="MFS_trans_sf"/>
</dbReference>
<feature type="transmembrane region" description="Helical" evidence="5">
    <location>
        <begin position="176"/>
        <end position="194"/>
    </location>
</feature>
<evidence type="ECO:0000256" key="3">
    <source>
        <dbReference type="ARBA" id="ARBA00022989"/>
    </source>
</evidence>
<dbReference type="Proteomes" id="UP000887226">
    <property type="component" value="Unassembled WGS sequence"/>
</dbReference>
<dbReference type="PANTHER" id="PTHR23502">
    <property type="entry name" value="MAJOR FACILITATOR SUPERFAMILY"/>
    <property type="match status" value="1"/>
</dbReference>
<keyword evidence="2 5" id="KW-0812">Transmembrane</keyword>
<accession>A0A9P7YX32</accession>
<organism evidence="7 8">
    <name type="scientific">Calycina marina</name>
    <dbReference type="NCBI Taxonomy" id="1763456"/>
    <lineage>
        <taxon>Eukaryota</taxon>
        <taxon>Fungi</taxon>
        <taxon>Dikarya</taxon>
        <taxon>Ascomycota</taxon>
        <taxon>Pezizomycotina</taxon>
        <taxon>Leotiomycetes</taxon>
        <taxon>Helotiales</taxon>
        <taxon>Pezizellaceae</taxon>
        <taxon>Calycina</taxon>
    </lineage>
</organism>
<name>A0A9P7YX32_9HELO</name>
<evidence type="ECO:0000256" key="4">
    <source>
        <dbReference type="ARBA" id="ARBA00023136"/>
    </source>
</evidence>
<gene>
    <name evidence="7" type="ORF">BJ878DRAFT_429398</name>
</gene>
<protein>
    <submittedName>
        <fullName evidence="7">Major facilitator superfamily domain-containing protein</fullName>
    </submittedName>
</protein>
<dbReference type="GO" id="GO:0005886">
    <property type="term" value="C:plasma membrane"/>
    <property type="evidence" value="ECO:0007669"/>
    <property type="project" value="TreeGrafter"/>
</dbReference>
<feature type="transmembrane region" description="Helical" evidence="5">
    <location>
        <begin position="304"/>
        <end position="330"/>
    </location>
</feature>
<feature type="transmembrane region" description="Helical" evidence="5">
    <location>
        <begin position="256"/>
        <end position="284"/>
    </location>
</feature>
<feature type="domain" description="Major facilitator superfamily (MFS) profile" evidence="6">
    <location>
        <begin position="52"/>
        <end position="471"/>
    </location>
</feature>
<comment type="subcellular location">
    <subcellularLocation>
        <location evidence="1">Membrane</location>
        <topology evidence="1">Multi-pass membrane protein</topology>
    </subcellularLocation>
</comment>
<feature type="transmembrane region" description="Helical" evidence="5">
    <location>
        <begin position="119"/>
        <end position="138"/>
    </location>
</feature>
<reference evidence="7" key="1">
    <citation type="journal article" date="2021" name="IMA Fungus">
        <title>Genomic characterization of three marine fungi, including Emericellopsis atlantica sp. nov. with signatures of a generalist lifestyle and marine biomass degradation.</title>
        <authorList>
            <person name="Hagestad O.C."/>
            <person name="Hou L."/>
            <person name="Andersen J.H."/>
            <person name="Hansen E.H."/>
            <person name="Altermark B."/>
            <person name="Li C."/>
            <person name="Kuhnert E."/>
            <person name="Cox R.J."/>
            <person name="Crous P.W."/>
            <person name="Spatafora J.W."/>
            <person name="Lail K."/>
            <person name="Amirebrahimi M."/>
            <person name="Lipzen A."/>
            <person name="Pangilinan J."/>
            <person name="Andreopoulos W."/>
            <person name="Hayes R.D."/>
            <person name="Ng V."/>
            <person name="Grigoriev I.V."/>
            <person name="Jackson S.A."/>
            <person name="Sutton T.D.S."/>
            <person name="Dobson A.D.W."/>
            <person name="Rama T."/>
        </authorList>
    </citation>
    <scope>NUCLEOTIDE SEQUENCE</scope>
    <source>
        <strain evidence="7">TRa3180A</strain>
    </source>
</reference>
<keyword evidence="8" id="KW-1185">Reference proteome</keyword>
<evidence type="ECO:0000256" key="1">
    <source>
        <dbReference type="ARBA" id="ARBA00004141"/>
    </source>
</evidence>
<comment type="caution">
    <text evidence="7">The sequence shown here is derived from an EMBL/GenBank/DDBJ whole genome shotgun (WGS) entry which is preliminary data.</text>
</comment>
<keyword evidence="3 5" id="KW-1133">Transmembrane helix</keyword>